<dbReference type="PROSITE" id="PS50943">
    <property type="entry name" value="HTH_CROC1"/>
    <property type="match status" value="1"/>
</dbReference>
<proteinExistence type="predicted"/>
<dbReference type="InterPro" id="IPR001387">
    <property type="entry name" value="Cro/C1-type_HTH"/>
</dbReference>
<keyword evidence="3" id="KW-1185">Reference proteome</keyword>
<evidence type="ECO:0000313" key="2">
    <source>
        <dbReference type="EMBL" id="QBO37118.1"/>
    </source>
</evidence>
<dbReference type="RefSeq" id="WP_133364195.1">
    <property type="nucleotide sequence ID" value="NZ_CP037940.1"/>
</dbReference>
<reference evidence="3" key="1">
    <citation type="submission" date="2019-03" db="EMBL/GenBank/DDBJ databases">
        <title>Weissella sp. 26KH-42 Genome sequencing.</title>
        <authorList>
            <person name="Heo J."/>
            <person name="Kim S.-J."/>
            <person name="Kim J.-S."/>
            <person name="Hong S.-B."/>
            <person name="Kwon S.-W."/>
        </authorList>
    </citation>
    <scope>NUCLEOTIDE SEQUENCE [LARGE SCALE GENOMIC DNA]</scope>
    <source>
        <strain evidence="3">26KH-42</strain>
    </source>
</reference>
<feature type="domain" description="HTH cro/C1-type" evidence="1">
    <location>
        <begin position="7"/>
        <end position="61"/>
    </location>
</feature>
<dbReference type="SUPFAM" id="SSF47413">
    <property type="entry name" value="lambda repressor-like DNA-binding domains"/>
    <property type="match status" value="1"/>
</dbReference>
<dbReference type="CDD" id="cd00093">
    <property type="entry name" value="HTH_XRE"/>
    <property type="match status" value="1"/>
</dbReference>
<evidence type="ECO:0000313" key="3">
    <source>
        <dbReference type="Proteomes" id="UP000292886"/>
    </source>
</evidence>
<dbReference type="GO" id="GO:0003677">
    <property type="term" value="F:DNA binding"/>
    <property type="evidence" value="ECO:0007669"/>
    <property type="project" value="InterPro"/>
</dbReference>
<gene>
    <name evidence="2" type="ORF">EQG49_11960</name>
</gene>
<dbReference type="Proteomes" id="UP000292886">
    <property type="component" value="Chromosome"/>
</dbReference>
<dbReference type="EMBL" id="CP037940">
    <property type="protein sequence ID" value="QBO37118.1"/>
    <property type="molecule type" value="Genomic_DNA"/>
</dbReference>
<organism evidence="2 3">
    <name type="scientific">Periweissella cryptocerci</name>
    <dbReference type="NCBI Taxonomy" id="2506420"/>
    <lineage>
        <taxon>Bacteria</taxon>
        <taxon>Bacillati</taxon>
        <taxon>Bacillota</taxon>
        <taxon>Bacilli</taxon>
        <taxon>Lactobacillales</taxon>
        <taxon>Lactobacillaceae</taxon>
        <taxon>Periweissella</taxon>
    </lineage>
</organism>
<dbReference type="Gene3D" id="1.10.260.40">
    <property type="entry name" value="lambda repressor-like DNA-binding domains"/>
    <property type="match status" value="1"/>
</dbReference>
<dbReference type="AlphaFoldDB" id="A0A4P6YWB6"/>
<dbReference type="Pfam" id="PF01381">
    <property type="entry name" value="HTH_3"/>
    <property type="match status" value="1"/>
</dbReference>
<sequence>MKKTTFIKNARVAAHLTSDQMSELLNYSRVQYSRMENGKTPIPDNVLFKLPEITNVSSEEIREKILIPQNGYLPIIYKHNIEDDALIYSNKYVNLYKEQRANGIVNPLDFKEVLNKVTKYHPYHDILINEKITIGYSPLGGTFWIQKGETVFDTFKTSFFPTDCLNYIYSFDLRSTGLVDCDTACKFLFYLYQRNATFYISSEVWRKTFKIRTYDAFVEKLCQLMQDEENRIHALSKKYEEKND</sequence>
<name>A0A4P6YWB6_9LACO</name>
<dbReference type="KEGG" id="wei:EQG49_11960"/>
<dbReference type="SMART" id="SM00530">
    <property type="entry name" value="HTH_XRE"/>
    <property type="match status" value="1"/>
</dbReference>
<dbReference type="OrthoDB" id="14949at2"/>
<evidence type="ECO:0000259" key="1">
    <source>
        <dbReference type="PROSITE" id="PS50943"/>
    </source>
</evidence>
<dbReference type="InterPro" id="IPR010982">
    <property type="entry name" value="Lambda_DNA-bd_dom_sf"/>
</dbReference>
<protein>
    <submittedName>
        <fullName evidence="2">XRE family transcriptional regulator</fullName>
    </submittedName>
</protein>
<accession>A0A4P6YWB6</accession>